<name>A0A4W2IBY2_BOBOX</name>
<dbReference type="GO" id="GO:0036297">
    <property type="term" value="P:interstrand cross-link repair"/>
    <property type="evidence" value="ECO:0007669"/>
    <property type="project" value="Ensembl"/>
</dbReference>
<dbReference type="GeneTree" id="ENSGT00390000011275"/>
<keyword evidence="5" id="KW-0234">DNA repair</keyword>
<comment type="subcellular location">
    <subcellularLocation>
        <location evidence="1">Nucleus</location>
    </subcellularLocation>
</comment>
<dbReference type="GO" id="GO:1905765">
    <property type="term" value="P:negative regulation of protection from non-homologous end joining at telomere"/>
    <property type="evidence" value="ECO:0007669"/>
    <property type="project" value="Ensembl"/>
</dbReference>
<dbReference type="GO" id="GO:0003684">
    <property type="term" value="F:damaged DNA binding"/>
    <property type="evidence" value="ECO:0007669"/>
    <property type="project" value="Ensembl"/>
</dbReference>
<reference evidence="9 10" key="1">
    <citation type="submission" date="2018-11" db="EMBL/GenBank/DDBJ databases">
        <title>Haplotype-resolved cattle genomes.</title>
        <authorList>
            <person name="Low W.Y."/>
            <person name="Tearle R."/>
            <person name="Bickhart D.M."/>
            <person name="Rosen B.D."/>
            <person name="Koren S."/>
            <person name="Rhie A."/>
            <person name="Hiendleder S."/>
            <person name="Phillippy A.M."/>
            <person name="Smith T.P.L."/>
            <person name="Williams J.L."/>
        </authorList>
    </citation>
    <scope>NUCLEOTIDE SEQUENCE [LARGE SCALE GENOMIC DNA]</scope>
</reference>
<dbReference type="GO" id="GO:0060261">
    <property type="term" value="P:positive regulation of transcription initiation by RNA polymerase II"/>
    <property type="evidence" value="ECO:0007669"/>
    <property type="project" value="Ensembl"/>
</dbReference>
<gene>
    <name evidence="9" type="primary">ERCC1</name>
</gene>
<dbReference type="AlphaFoldDB" id="A0A4W2IBY2"/>
<evidence type="ECO:0000256" key="3">
    <source>
        <dbReference type="ARBA" id="ARBA00022763"/>
    </source>
</evidence>
<reference evidence="9" key="2">
    <citation type="submission" date="2025-08" db="UniProtKB">
        <authorList>
            <consortium name="Ensembl"/>
        </authorList>
    </citation>
    <scope>IDENTIFICATION</scope>
</reference>
<dbReference type="GO" id="GO:0000720">
    <property type="term" value="P:pyrimidine dimer repair by nucleotide-excision repair"/>
    <property type="evidence" value="ECO:0007669"/>
    <property type="project" value="Ensembl"/>
</dbReference>
<feature type="region of interest" description="Disordered" evidence="7">
    <location>
        <begin position="1"/>
        <end position="99"/>
    </location>
</feature>
<dbReference type="GO" id="GO:0007283">
    <property type="term" value="P:spermatogenesis"/>
    <property type="evidence" value="ECO:0007669"/>
    <property type="project" value="Ensembl"/>
</dbReference>
<dbReference type="InterPro" id="IPR004579">
    <property type="entry name" value="ERCC1/RAD10/SWI10"/>
</dbReference>
<protein>
    <submittedName>
        <fullName evidence="9">ERCC excision repair 1, endonuclease non-catalytic subunit</fullName>
    </submittedName>
</protein>
<dbReference type="Gene3D" id="3.40.50.10130">
    <property type="match status" value="1"/>
</dbReference>
<keyword evidence="4" id="KW-0238">DNA-binding</keyword>
<feature type="compositionally biased region" description="Polar residues" evidence="7">
    <location>
        <begin position="38"/>
        <end position="47"/>
    </location>
</feature>
<keyword evidence="6" id="KW-0539">Nucleus</keyword>
<dbReference type="GO" id="GO:0008340">
    <property type="term" value="P:determination of adult lifespan"/>
    <property type="evidence" value="ECO:0007669"/>
    <property type="project" value="Ensembl"/>
</dbReference>
<dbReference type="FunFam" id="1.10.150.20:FF:000184">
    <property type="entry name" value="DNA excision repair protein ERCC-1"/>
    <property type="match status" value="1"/>
</dbReference>
<dbReference type="GO" id="GO:0090399">
    <property type="term" value="P:replicative senescence"/>
    <property type="evidence" value="ECO:0007669"/>
    <property type="project" value="Ensembl"/>
</dbReference>
<dbReference type="PANTHER" id="PTHR12749:SF0">
    <property type="entry name" value="DNA EXCISION REPAIR PROTEIN ERCC-1"/>
    <property type="match status" value="1"/>
</dbReference>
<dbReference type="CDD" id="cd22325">
    <property type="entry name" value="ERCC1_C-like"/>
    <property type="match status" value="1"/>
</dbReference>
<dbReference type="GO" id="GO:0000110">
    <property type="term" value="C:nucleotide-excision repair factor 1 complex"/>
    <property type="evidence" value="ECO:0007669"/>
    <property type="project" value="Ensembl"/>
</dbReference>
<dbReference type="GO" id="GO:0006303">
    <property type="term" value="P:double-strand break repair via nonhomologous end joining"/>
    <property type="evidence" value="ECO:0007669"/>
    <property type="project" value="Ensembl"/>
</dbReference>
<dbReference type="GO" id="GO:0008584">
    <property type="term" value="P:male gonad development"/>
    <property type="evidence" value="ECO:0007669"/>
    <property type="project" value="Ensembl"/>
</dbReference>
<dbReference type="GO" id="GO:0045190">
    <property type="term" value="P:isotype switching"/>
    <property type="evidence" value="ECO:0007669"/>
    <property type="project" value="Ensembl"/>
</dbReference>
<dbReference type="GO" id="GO:0061819">
    <property type="term" value="P:telomeric DNA-containing double minutes formation"/>
    <property type="evidence" value="ECO:0007669"/>
    <property type="project" value="Ensembl"/>
</dbReference>
<dbReference type="PANTHER" id="PTHR12749">
    <property type="entry name" value="EXCISION REPAIR CROSS-COMPLEMENTING 1 ERCC1"/>
    <property type="match status" value="1"/>
</dbReference>
<dbReference type="GO" id="GO:0035166">
    <property type="term" value="P:post-embryonic hemopoiesis"/>
    <property type="evidence" value="ECO:0007669"/>
    <property type="project" value="Ensembl"/>
</dbReference>
<dbReference type="InterPro" id="IPR047260">
    <property type="entry name" value="ERCC1-like_central_dom"/>
</dbReference>
<sequence length="322" mass="35509">MDEEGVHKPAGPPTRKKFLIPTDEDVVPPPGAKPLFRSTRSLPTVETSPPPGPQTYAEYALSGPPGGAEATRPVGPEPLAEETPNQAPKPGAKSNSIIVSPRQRGNPVLRFVRNVPWEFGDVLPDYVLGQSTCALFLSLRYHNLHPDYIHQRLQSLGKSYALRVLLVQVDVKDPQQALKELAKMCILADCTLILAWSPEEAGRYLETYKAYEQKPADLLMEKLEQDFVSRVTECLTTVKSVNKTDSQTLLTTFGVRNNSLVPIDISTCFAFQGSCPPISFYLPVPPPHLPAFPGPCRISLPSRNIVHPPSSCGQGRFWVYFP</sequence>
<proteinExistence type="inferred from homology"/>
<evidence type="ECO:0000256" key="7">
    <source>
        <dbReference type="SAM" id="MobiDB-lite"/>
    </source>
</evidence>
<dbReference type="GO" id="GO:0000781">
    <property type="term" value="C:chromosome, telomeric region"/>
    <property type="evidence" value="ECO:0007669"/>
    <property type="project" value="Ensembl"/>
</dbReference>
<dbReference type="FunFam" id="3.40.50.10130:FF:000001">
    <property type="entry name" value="DNA excision repair protein ERCC-1"/>
    <property type="match status" value="1"/>
</dbReference>
<comment type="similarity">
    <text evidence="2">Belongs to the ERCC1/RAD10/SWI10 family.</text>
</comment>
<dbReference type="GO" id="GO:0090656">
    <property type="term" value="P:t-circle formation"/>
    <property type="evidence" value="ECO:0007669"/>
    <property type="project" value="Ensembl"/>
</dbReference>
<evidence type="ECO:0000256" key="4">
    <source>
        <dbReference type="ARBA" id="ARBA00023125"/>
    </source>
</evidence>
<dbReference type="GO" id="GO:0048477">
    <property type="term" value="P:oogenesis"/>
    <property type="evidence" value="ECO:0007669"/>
    <property type="project" value="Ensembl"/>
</dbReference>
<dbReference type="GO" id="GO:0070522">
    <property type="term" value="C:ERCC4-ERCC1 complex"/>
    <property type="evidence" value="ECO:0007669"/>
    <property type="project" value="Ensembl"/>
</dbReference>
<evidence type="ECO:0000256" key="1">
    <source>
        <dbReference type="ARBA" id="ARBA00004123"/>
    </source>
</evidence>
<accession>A0A4W2IBY2</accession>
<dbReference type="GO" id="GO:0010165">
    <property type="term" value="P:response to X-ray"/>
    <property type="evidence" value="ECO:0007669"/>
    <property type="project" value="Ensembl"/>
</dbReference>
<evidence type="ECO:0000256" key="6">
    <source>
        <dbReference type="ARBA" id="ARBA00023242"/>
    </source>
</evidence>
<dbReference type="GO" id="GO:1904431">
    <property type="term" value="P:positive regulation of t-circle formation"/>
    <property type="evidence" value="ECO:0007669"/>
    <property type="project" value="Ensembl"/>
</dbReference>
<dbReference type="Proteomes" id="UP000429181">
    <property type="component" value="Chromosome 18"/>
</dbReference>
<dbReference type="NCBIfam" id="TIGR00597">
    <property type="entry name" value="rad10"/>
    <property type="match status" value="1"/>
</dbReference>
<dbReference type="InterPro" id="IPR011335">
    <property type="entry name" value="Restrct_endonuc-II-like"/>
</dbReference>
<dbReference type="GO" id="GO:0005654">
    <property type="term" value="C:nucleoplasm"/>
    <property type="evidence" value="ECO:0007669"/>
    <property type="project" value="Ensembl"/>
</dbReference>
<keyword evidence="3" id="KW-0227">DNA damage</keyword>
<dbReference type="GO" id="GO:1990599">
    <property type="term" value="F:3' overhang single-stranded DNA endodeoxyribonuclease activity"/>
    <property type="evidence" value="ECO:0007669"/>
    <property type="project" value="Ensembl"/>
</dbReference>
<evidence type="ECO:0000313" key="9">
    <source>
        <dbReference type="Ensembl" id="ENSBIXP00005039755.1"/>
    </source>
</evidence>
<evidence type="ECO:0000259" key="8">
    <source>
        <dbReference type="Pfam" id="PF03834"/>
    </source>
</evidence>
<dbReference type="GO" id="GO:0035264">
    <property type="term" value="P:multicellular organism growth"/>
    <property type="evidence" value="ECO:0007669"/>
    <property type="project" value="Ensembl"/>
</dbReference>
<dbReference type="GO" id="GO:0003697">
    <property type="term" value="F:single-stranded DNA binding"/>
    <property type="evidence" value="ECO:0007669"/>
    <property type="project" value="Ensembl"/>
</dbReference>
<dbReference type="GO" id="GO:0006979">
    <property type="term" value="P:response to oxidative stress"/>
    <property type="evidence" value="ECO:0007669"/>
    <property type="project" value="Ensembl"/>
</dbReference>
<dbReference type="GO" id="GO:1990841">
    <property type="term" value="F:promoter-specific chromatin binding"/>
    <property type="evidence" value="ECO:0007669"/>
    <property type="project" value="Ensembl"/>
</dbReference>
<dbReference type="Gene3D" id="1.10.150.20">
    <property type="entry name" value="5' to 3' exonuclease, C-terminal subdomain"/>
    <property type="match status" value="1"/>
</dbReference>
<evidence type="ECO:0000256" key="5">
    <source>
        <dbReference type="ARBA" id="ARBA00023204"/>
    </source>
</evidence>
<dbReference type="GO" id="GO:0009650">
    <property type="term" value="P:UV protection"/>
    <property type="evidence" value="ECO:0007669"/>
    <property type="project" value="Ensembl"/>
</dbReference>
<organism evidence="9 10">
    <name type="scientific">Bos indicus x Bos taurus</name>
    <name type="common">Hybrid cattle</name>
    <dbReference type="NCBI Taxonomy" id="30522"/>
    <lineage>
        <taxon>Eukaryota</taxon>
        <taxon>Metazoa</taxon>
        <taxon>Chordata</taxon>
        <taxon>Craniata</taxon>
        <taxon>Vertebrata</taxon>
        <taxon>Euteleostomi</taxon>
        <taxon>Mammalia</taxon>
        <taxon>Eutheria</taxon>
        <taxon>Laurasiatheria</taxon>
        <taxon>Artiodactyla</taxon>
        <taxon>Ruminantia</taxon>
        <taxon>Pecora</taxon>
        <taxon>Bovidae</taxon>
        <taxon>Bovinae</taxon>
        <taxon>Bos</taxon>
    </lineage>
</organism>
<evidence type="ECO:0000313" key="10">
    <source>
        <dbReference type="Proteomes" id="UP000429181"/>
    </source>
</evidence>
<dbReference type="Pfam" id="PF03834">
    <property type="entry name" value="Rad10"/>
    <property type="match status" value="1"/>
</dbReference>
<dbReference type="GO" id="GO:0006949">
    <property type="term" value="P:syncytium formation"/>
    <property type="evidence" value="ECO:0007669"/>
    <property type="project" value="Ensembl"/>
</dbReference>
<dbReference type="Ensembl" id="ENSBIXT00005049499.1">
    <property type="protein sequence ID" value="ENSBIXP00005039755.1"/>
    <property type="gene ID" value="ENSBIXG00005022223.1"/>
</dbReference>
<dbReference type="GO" id="GO:0001094">
    <property type="term" value="F:TFIID-class transcription factor complex binding"/>
    <property type="evidence" value="ECO:0007669"/>
    <property type="project" value="Ensembl"/>
</dbReference>
<dbReference type="GO" id="GO:0070914">
    <property type="term" value="P:UV-damage excision repair"/>
    <property type="evidence" value="ECO:0007669"/>
    <property type="project" value="TreeGrafter"/>
</dbReference>
<dbReference type="GO" id="GO:0008283">
    <property type="term" value="P:cell population proliferation"/>
    <property type="evidence" value="ECO:0007669"/>
    <property type="project" value="Ensembl"/>
</dbReference>
<feature type="domain" description="ERCC1-like central" evidence="8">
    <location>
        <begin position="96"/>
        <end position="209"/>
    </location>
</feature>
<dbReference type="SUPFAM" id="SSF52980">
    <property type="entry name" value="Restriction endonuclease-like"/>
    <property type="match status" value="1"/>
</dbReference>
<evidence type="ECO:0000256" key="2">
    <source>
        <dbReference type="ARBA" id="ARBA00008283"/>
    </source>
</evidence>
<dbReference type="GO" id="GO:0048009">
    <property type="term" value="P:insulin-like growth factor receptor signaling pathway"/>
    <property type="evidence" value="ECO:0007669"/>
    <property type="project" value="Ensembl"/>
</dbReference>